<comment type="caution">
    <text evidence="1">The sequence shown here is derived from an EMBL/GenBank/DDBJ whole genome shotgun (WGS) entry which is preliminary data.</text>
</comment>
<evidence type="ECO:0000313" key="2">
    <source>
        <dbReference type="Proteomes" id="UP001057402"/>
    </source>
</evidence>
<organism evidence="1 2">
    <name type="scientific">Melastoma candidum</name>
    <dbReference type="NCBI Taxonomy" id="119954"/>
    <lineage>
        <taxon>Eukaryota</taxon>
        <taxon>Viridiplantae</taxon>
        <taxon>Streptophyta</taxon>
        <taxon>Embryophyta</taxon>
        <taxon>Tracheophyta</taxon>
        <taxon>Spermatophyta</taxon>
        <taxon>Magnoliopsida</taxon>
        <taxon>eudicotyledons</taxon>
        <taxon>Gunneridae</taxon>
        <taxon>Pentapetalae</taxon>
        <taxon>rosids</taxon>
        <taxon>malvids</taxon>
        <taxon>Myrtales</taxon>
        <taxon>Melastomataceae</taxon>
        <taxon>Melastomatoideae</taxon>
        <taxon>Melastomateae</taxon>
        <taxon>Melastoma</taxon>
    </lineage>
</organism>
<proteinExistence type="predicted"/>
<name>A0ACB9KZL3_9MYRT</name>
<gene>
    <name evidence="1" type="ORF">MLD38_038588</name>
</gene>
<protein>
    <submittedName>
        <fullName evidence="1">Uncharacterized protein</fullName>
    </submittedName>
</protein>
<keyword evidence="2" id="KW-1185">Reference proteome</keyword>
<dbReference type="EMBL" id="CM042891">
    <property type="protein sequence ID" value="KAI4302892.1"/>
    <property type="molecule type" value="Genomic_DNA"/>
</dbReference>
<accession>A0ACB9KZL3</accession>
<evidence type="ECO:0000313" key="1">
    <source>
        <dbReference type="EMBL" id="KAI4302892.1"/>
    </source>
</evidence>
<reference evidence="2" key="1">
    <citation type="journal article" date="2023" name="Front. Plant Sci.">
        <title>Chromosomal-level genome assembly of Melastoma candidum provides insights into trichome evolution.</title>
        <authorList>
            <person name="Zhong Y."/>
            <person name="Wu W."/>
            <person name="Sun C."/>
            <person name="Zou P."/>
            <person name="Liu Y."/>
            <person name="Dai S."/>
            <person name="Zhou R."/>
        </authorList>
    </citation>
    <scope>NUCLEOTIDE SEQUENCE [LARGE SCALE GENOMIC DNA]</scope>
</reference>
<sequence length="66" mass="7423">MFRGIRENVFSSSVASRNVLPFVTSLAAQCRRMHIEADIPVSIAKILTNRSRPHQSRTQSIRIALS</sequence>
<dbReference type="Proteomes" id="UP001057402">
    <property type="component" value="Chromosome 12"/>
</dbReference>